<feature type="transmembrane region" description="Helical" evidence="2">
    <location>
        <begin position="62"/>
        <end position="82"/>
    </location>
</feature>
<feature type="region of interest" description="Disordered" evidence="1">
    <location>
        <begin position="168"/>
        <end position="212"/>
    </location>
</feature>
<keyword evidence="4" id="KW-1185">Reference proteome</keyword>
<keyword evidence="2" id="KW-0812">Transmembrane</keyword>
<evidence type="ECO:0000256" key="2">
    <source>
        <dbReference type="SAM" id="Phobius"/>
    </source>
</evidence>
<evidence type="ECO:0000313" key="4">
    <source>
        <dbReference type="Proteomes" id="UP000738431"/>
    </source>
</evidence>
<evidence type="ECO:0000313" key="3">
    <source>
        <dbReference type="EMBL" id="WRQ86597.1"/>
    </source>
</evidence>
<gene>
    <name evidence="3" type="ORF">K1X11_017435</name>
</gene>
<reference evidence="3 4" key="1">
    <citation type="submission" date="2021-08" db="EMBL/GenBank/DDBJ databases">
        <authorList>
            <person name="Zhang D."/>
            <person name="Zhang A."/>
            <person name="Wang L."/>
        </authorList>
    </citation>
    <scope>NUCLEOTIDE SEQUENCE [LARGE SCALE GENOMIC DNA]</scope>
    <source>
        <strain evidence="3 4">WL0086</strain>
    </source>
</reference>
<dbReference type="RefSeq" id="WP_221033058.1">
    <property type="nucleotide sequence ID" value="NZ_CP139781.1"/>
</dbReference>
<organism evidence="3 4">
    <name type="scientific">Actomonas aquatica</name>
    <dbReference type="NCBI Taxonomy" id="2866162"/>
    <lineage>
        <taxon>Bacteria</taxon>
        <taxon>Pseudomonadati</taxon>
        <taxon>Verrucomicrobiota</taxon>
        <taxon>Opitutia</taxon>
        <taxon>Opitutales</taxon>
        <taxon>Opitutaceae</taxon>
        <taxon>Actomonas</taxon>
    </lineage>
</organism>
<accession>A0ABZ1C5C8</accession>
<feature type="compositionally biased region" description="Pro residues" evidence="1">
    <location>
        <begin position="173"/>
        <end position="189"/>
    </location>
</feature>
<protein>
    <submittedName>
        <fullName evidence="3">Uncharacterized protein</fullName>
    </submittedName>
</protein>
<sequence length="212" mass="23279">MAKKEKRYHRLTRPRSGLGTYDSLWRGKDHLLVVSSSGFSESYYRFFLRDIQAFLVRPSKRYFYFNLIGGCIAGLSLMPLLADLVTNKSMEAAIADWIGFAFLFVPSFLVLVVNLIKGPSCVVSVSTALQTKELRPVGRRRTWRRVRAKIEPLIQEAQAALVSAAQVPAEPVEVPPMPDPTPTPTPTPTVIPNSDDDSADNGGAASPPPPPA</sequence>
<dbReference type="EMBL" id="CP139781">
    <property type="protein sequence ID" value="WRQ86597.1"/>
    <property type="molecule type" value="Genomic_DNA"/>
</dbReference>
<name>A0ABZ1C5C8_9BACT</name>
<feature type="transmembrane region" description="Helical" evidence="2">
    <location>
        <begin position="94"/>
        <end position="116"/>
    </location>
</feature>
<reference evidence="3 4" key="2">
    <citation type="submission" date="2023-12" db="EMBL/GenBank/DDBJ databases">
        <title>Description of an unclassified Opitutus bacterium of Verrucomicrobiota.</title>
        <authorList>
            <person name="Zhang D.-F."/>
        </authorList>
    </citation>
    <scope>NUCLEOTIDE SEQUENCE [LARGE SCALE GENOMIC DNA]</scope>
    <source>
        <strain evidence="3 4">WL0086</strain>
    </source>
</reference>
<proteinExistence type="predicted"/>
<keyword evidence="2" id="KW-1133">Transmembrane helix</keyword>
<dbReference type="Proteomes" id="UP000738431">
    <property type="component" value="Chromosome"/>
</dbReference>
<evidence type="ECO:0000256" key="1">
    <source>
        <dbReference type="SAM" id="MobiDB-lite"/>
    </source>
</evidence>
<keyword evidence="2" id="KW-0472">Membrane</keyword>